<dbReference type="PANTHER" id="PTHR10578">
    <property type="entry name" value="S -2-HYDROXY-ACID OXIDASE-RELATED"/>
    <property type="match status" value="1"/>
</dbReference>
<dbReference type="InterPro" id="IPR013785">
    <property type="entry name" value="Aldolase_TIM"/>
</dbReference>
<keyword evidence="2 7" id="KW-0285">Flavoprotein</keyword>
<feature type="binding site" evidence="7">
    <location>
        <position position="142"/>
    </location>
    <ligand>
        <name>glyoxylate</name>
        <dbReference type="ChEBI" id="CHEBI:36655"/>
    </ligand>
</feature>
<feature type="domain" description="FMN hydroxy acid dehydrogenase" evidence="8">
    <location>
        <begin position="5"/>
        <end position="382"/>
    </location>
</feature>
<feature type="binding site" evidence="7">
    <location>
        <position position="168"/>
    </location>
    <ligand>
        <name>FMN</name>
        <dbReference type="ChEBI" id="CHEBI:58210"/>
    </ligand>
</feature>
<dbReference type="InterPro" id="IPR000262">
    <property type="entry name" value="FMN-dep_DH"/>
</dbReference>
<dbReference type="AlphaFoldDB" id="A0A0N1H546"/>
<comment type="cofactor">
    <cofactor evidence="1">
        <name>FMN</name>
        <dbReference type="ChEBI" id="CHEBI:58210"/>
    </cofactor>
</comment>
<evidence type="ECO:0000313" key="10">
    <source>
        <dbReference type="Proteomes" id="UP000038010"/>
    </source>
</evidence>
<accession>A0A0N1H546</accession>
<dbReference type="CDD" id="cd02809">
    <property type="entry name" value="alpha_hydroxyacid_oxid_FMN"/>
    <property type="match status" value="1"/>
</dbReference>
<evidence type="ECO:0000256" key="1">
    <source>
        <dbReference type="ARBA" id="ARBA00001917"/>
    </source>
</evidence>
<dbReference type="OrthoDB" id="1925334at2759"/>
<dbReference type="SMART" id="SM01240">
    <property type="entry name" value="IMPDH"/>
    <property type="match status" value="1"/>
</dbReference>
<feature type="binding site" evidence="7">
    <location>
        <begin position="331"/>
        <end position="332"/>
    </location>
    <ligand>
        <name>FMN</name>
        <dbReference type="ChEBI" id="CHEBI:58210"/>
    </ligand>
</feature>
<evidence type="ECO:0000256" key="5">
    <source>
        <dbReference type="ARBA" id="ARBA00024042"/>
    </source>
</evidence>
<dbReference type="RefSeq" id="XP_017996710.1">
    <property type="nucleotide sequence ID" value="XM_018140621.1"/>
</dbReference>
<dbReference type="Gene3D" id="3.20.20.70">
    <property type="entry name" value="Aldolase class I"/>
    <property type="match status" value="1"/>
</dbReference>
<dbReference type="GeneID" id="28732502"/>
<feature type="binding site" evidence="7">
    <location>
        <position position="277"/>
    </location>
    <ligand>
        <name>glyoxylate</name>
        <dbReference type="ChEBI" id="CHEBI:36655"/>
    </ligand>
</feature>
<dbReference type="EMBL" id="LFJN01000028">
    <property type="protein sequence ID" value="KPI36747.1"/>
    <property type="molecule type" value="Genomic_DNA"/>
</dbReference>
<dbReference type="PANTHER" id="PTHR10578:SF107">
    <property type="entry name" value="2-HYDROXYACID OXIDASE 1"/>
    <property type="match status" value="1"/>
</dbReference>
<feature type="binding site" evidence="7">
    <location>
        <position position="275"/>
    </location>
    <ligand>
        <name>FMN</name>
        <dbReference type="ChEBI" id="CHEBI:58210"/>
    </ligand>
</feature>
<dbReference type="PROSITE" id="PS51349">
    <property type="entry name" value="FMN_HYDROXY_ACID_DH_2"/>
    <property type="match status" value="1"/>
</dbReference>
<reference evidence="9 10" key="1">
    <citation type="submission" date="2015-06" db="EMBL/GenBank/DDBJ databases">
        <title>Draft genome of the ant-associated black yeast Phialophora attae CBS 131958.</title>
        <authorList>
            <person name="Moreno L.F."/>
            <person name="Stielow B.J."/>
            <person name="de Hoog S."/>
            <person name="Vicente V.A."/>
            <person name="Weiss V.A."/>
            <person name="de Vries M."/>
            <person name="Cruz L.M."/>
            <person name="Souza E.M."/>
        </authorList>
    </citation>
    <scope>NUCLEOTIDE SEQUENCE [LARGE SCALE GENOMIC DNA]</scope>
    <source>
        <strain evidence="9 10">CBS 131958</strain>
    </source>
</reference>
<keyword evidence="4" id="KW-0560">Oxidoreductase</keyword>
<dbReference type="Pfam" id="PF01070">
    <property type="entry name" value="FMN_dh"/>
    <property type="match status" value="1"/>
</dbReference>
<feature type="binding site" evidence="7">
    <location>
        <position position="31"/>
    </location>
    <ligand>
        <name>glyoxylate</name>
        <dbReference type="ChEBI" id="CHEBI:36655"/>
    </ligand>
</feature>
<evidence type="ECO:0000259" key="8">
    <source>
        <dbReference type="PROSITE" id="PS51349"/>
    </source>
</evidence>
<dbReference type="InterPro" id="IPR037396">
    <property type="entry name" value="FMN_HAD"/>
</dbReference>
<evidence type="ECO:0000256" key="4">
    <source>
        <dbReference type="ARBA" id="ARBA00023002"/>
    </source>
</evidence>
<dbReference type="FunFam" id="3.20.20.70:FF:000029">
    <property type="entry name" value="L-lactate dehydrogenase"/>
    <property type="match status" value="1"/>
</dbReference>
<feature type="binding site" evidence="7">
    <location>
        <position position="177"/>
    </location>
    <ligand>
        <name>glyoxylate</name>
        <dbReference type="ChEBI" id="CHEBI:36655"/>
    </ligand>
</feature>
<dbReference type="InterPro" id="IPR012133">
    <property type="entry name" value="Alpha-hydoxy_acid_DH_FMN"/>
</dbReference>
<dbReference type="InterPro" id="IPR008259">
    <property type="entry name" value="FMN_hydac_DH_AS"/>
</dbReference>
<evidence type="ECO:0000256" key="3">
    <source>
        <dbReference type="ARBA" id="ARBA00022643"/>
    </source>
</evidence>
<evidence type="ECO:0000313" key="9">
    <source>
        <dbReference type="EMBL" id="KPI36747.1"/>
    </source>
</evidence>
<comment type="similarity">
    <text evidence="5">Belongs to the FMN-dependent alpha-hydroxy acid dehydrogenase family.</text>
</comment>
<dbReference type="Proteomes" id="UP000038010">
    <property type="component" value="Unassembled WGS sequence"/>
</dbReference>
<feature type="binding site" evidence="7">
    <location>
        <position position="280"/>
    </location>
    <ligand>
        <name>glyoxylate</name>
        <dbReference type="ChEBI" id="CHEBI:36655"/>
    </ligand>
</feature>
<dbReference type="VEuPathDB" id="FungiDB:AB675_11749"/>
<protein>
    <submittedName>
        <fullName evidence="9">Hydroxyacid oxidase 1</fullName>
    </submittedName>
</protein>
<comment type="caution">
    <text evidence="9">The sequence shown here is derived from an EMBL/GenBank/DDBJ whole genome shotgun (WGS) entry which is preliminary data.</text>
</comment>
<proteinExistence type="inferred from homology"/>
<dbReference type="GO" id="GO:0016614">
    <property type="term" value="F:oxidoreductase activity, acting on CH-OH group of donors"/>
    <property type="evidence" value="ECO:0007669"/>
    <property type="project" value="UniProtKB-ARBA"/>
</dbReference>
<organism evidence="9 10">
    <name type="scientific">Cyphellophora attinorum</name>
    <dbReference type="NCBI Taxonomy" id="1664694"/>
    <lineage>
        <taxon>Eukaryota</taxon>
        <taxon>Fungi</taxon>
        <taxon>Dikarya</taxon>
        <taxon>Ascomycota</taxon>
        <taxon>Pezizomycotina</taxon>
        <taxon>Eurotiomycetes</taxon>
        <taxon>Chaetothyriomycetidae</taxon>
        <taxon>Chaetothyriales</taxon>
        <taxon>Cyphellophoraceae</taxon>
        <taxon>Cyphellophora</taxon>
    </lineage>
</organism>
<keyword evidence="3 7" id="KW-0288">FMN</keyword>
<keyword evidence="10" id="KW-1185">Reference proteome</keyword>
<gene>
    <name evidence="9" type="ORF">AB675_11749</name>
</gene>
<dbReference type="PROSITE" id="PS00557">
    <property type="entry name" value="FMN_HYDROXY_ACID_DH_1"/>
    <property type="match status" value="1"/>
</dbReference>
<dbReference type="PIRSF" id="PIRSF000138">
    <property type="entry name" value="Al-hdrx_acd_dh"/>
    <property type="match status" value="1"/>
</dbReference>
<evidence type="ECO:0000256" key="7">
    <source>
        <dbReference type="PIRSR" id="PIRSR000138-2"/>
    </source>
</evidence>
<name>A0A0N1H546_9EURO</name>
<dbReference type="STRING" id="1664694.A0A0N1H546"/>
<dbReference type="GO" id="GO:0010181">
    <property type="term" value="F:FMN binding"/>
    <property type="evidence" value="ECO:0007669"/>
    <property type="project" value="InterPro"/>
</dbReference>
<feature type="binding site" evidence="7">
    <location>
        <begin position="84"/>
        <end position="86"/>
    </location>
    <ligand>
        <name>FMN</name>
        <dbReference type="ChEBI" id="CHEBI:58210"/>
    </ligand>
</feature>
<feature type="binding site" evidence="7">
    <location>
        <position position="253"/>
    </location>
    <ligand>
        <name>FMN</name>
        <dbReference type="ChEBI" id="CHEBI:58210"/>
    </ligand>
</feature>
<dbReference type="SUPFAM" id="SSF51395">
    <property type="entry name" value="FMN-linked oxidoreductases"/>
    <property type="match status" value="1"/>
</dbReference>
<evidence type="ECO:0000256" key="6">
    <source>
        <dbReference type="PIRSR" id="PIRSR000138-1"/>
    </source>
</evidence>
<sequence>MPDHAESLRLVTISEFEKSAKQKLSKEAWSYYRTGADDEFTLHRNSNIYNRLFIRPRVLRDVSHIDTTVTIFGKHYNFPIAIAPSAYQRLVSDDGEKDMYRASRAVGTNMTLSTNSTTSLEDVVASAPAPSGDQPHLWLQLYVMHDKSIAQGLLDRAKAAGAEAVVVTVDTPVIGNRIHERREPLTLPPHMSRANLPKMKVAAKSRLILNARTAAEAKSLRQESLATLNDDSMTWQTAIPWLRKATDLKILLKGIMTAEDALLAVEAGVDGIVVSNHGARQLDGMPSTLEALSEVAAAVAGRIPVVFDGGIKRGADVFKALALGADLCLIGRSALWGLAHDGQRGVEDVLHILERELFRTMALAGAASIKDIKREMLGVERQNGFGVVKL</sequence>
<evidence type="ECO:0000256" key="2">
    <source>
        <dbReference type="ARBA" id="ARBA00022630"/>
    </source>
</evidence>
<feature type="binding site" evidence="7">
    <location>
        <position position="140"/>
    </location>
    <ligand>
        <name>FMN</name>
        <dbReference type="ChEBI" id="CHEBI:58210"/>
    </ligand>
</feature>
<feature type="binding site" evidence="7">
    <location>
        <position position="113"/>
    </location>
    <ligand>
        <name>FMN</name>
        <dbReference type="ChEBI" id="CHEBI:58210"/>
    </ligand>
</feature>
<feature type="active site" description="Proton acceptor" evidence="6">
    <location>
        <position position="277"/>
    </location>
</feature>